<dbReference type="GO" id="GO:0006508">
    <property type="term" value="P:proteolysis"/>
    <property type="evidence" value="ECO:0007669"/>
    <property type="project" value="InterPro"/>
</dbReference>
<dbReference type="PROSITE" id="PS00134">
    <property type="entry name" value="TRYPSIN_HIS"/>
    <property type="match status" value="1"/>
</dbReference>
<keyword evidence="6" id="KW-1185">Reference proteome</keyword>
<evidence type="ECO:0000256" key="1">
    <source>
        <dbReference type="ARBA" id="ARBA00023157"/>
    </source>
</evidence>
<name>E4XZD0_OIKDI</name>
<feature type="compositionally biased region" description="Low complexity" evidence="2">
    <location>
        <begin position="426"/>
        <end position="466"/>
    </location>
</feature>
<dbReference type="PANTHER" id="PTHR24250">
    <property type="entry name" value="CHYMOTRYPSIN-RELATED"/>
    <property type="match status" value="1"/>
</dbReference>
<dbReference type="Pfam" id="PF00089">
    <property type="entry name" value="Trypsin"/>
    <property type="match status" value="1"/>
</dbReference>
<dbReference type="OrthoDB" id="6380398at2759"/>
<accession>E4XZD0</accession>
<dbReference type="InParanoid" id="E4XZD0"/>
<dbReference type="InterPro" id="IPR043504">
    <property type="entry name" value="Peptidase_S1_PA_chymotrypsin"/>
</dbReference>
<dbReference type="InterPro" id="IPR009003">
    <property type="entry name" value="Peptidase_S1_PA"/>
</dbReference>
<feature type="compositionally biased region" description="Low complexity" evidence="2">
    <location>
        <begin position="304"/>
        <end position="339"/>
    </location>
</feature>
<dbReference type="Proteomes" id="UP000001307">
    <property type="component" value="Unassembled WGS sequence"/>
</dbReference>
<keyword evidence="3" id="KW-0732">Signal</keyword>
<feature type="compositionally biased region" description="Basic residues" evidence="2">
    <location>
        <begin position="345"/>
        <end position="357"/>
    </location>
</feature>
<feature type="domain" description="Peptidase S1" evidence="4">
    <location>
        <begin position="23"/>
        <end position="267"/>
    </location>
</feature>
<dbReference type="AlphaFoldDB" id="E4XZD0"/>
<evidence type="ECO:0000256" key="3">
    <source>
        <dbReference type="SAM" id="SignalP"/>
    </source>
</evidence>
<evidence type="ECO:0000313" key="5">
    <source>
        <dbReference type="EMBL" id="CBY14992.1"/>
    </source>
</evidence>
<dbReference type="PANTHER" id="PTHR24250:SF27">
    <property type="entry name" value="ELASTASE 2 LIKE"/>
    <property type="match status" value="1"/>
</dbReference>
<feature type="compositionally biased region" description="Low complexity" evidence="2">
    <location>
        <begin position="396"/>
        <end position="410"/>
    </location>
</feature>
<dbReference type="SMART" id="SM00020">
    <property type="entry name" value="Tryp_SPc"/>
    <property type="match status" value="1"/>
</dbReference>
<protein>
    <recommendedName>
        <fullName evidence="4">Peptidase S1 domain-containing protein</fullName>
    </recommendedName>
</protein>
<dbReference type="PROSITE" id="PS50240">
    <property type="entry name" value="TRYPSIN_DOM"/>
    <property type="match status" value="1"/>
</dbReference>
<feature type="region of interest" description="Disordered" evidence="2">
    <location>
        <begin position="286"/>
        <end position="466"/>
    </location>
</feature>
<dbReference type="GO" id="GO:0004252">
    <property type="term" value="F:serine-type endopeptidase activity"/>
    <property type="evidence" value="ECO:0007669"/>
    <property type="project" value="InterPro"/>
</dbReference>
<evidence type="ECO:0000259" key="4">
    <source>
        <dbReference type="PROSITE" id="PS50240"/>
    </source>
</evidence>
<dbReference type="InterPro" id="IPR018114">
    <property type="entry name" value="TRYPSIN_HIS"/>
</dbReference>
<evidence type="ECO:0000256" key="2">
    <source>
        <dbReference type="SAM" id="MobiDB-lite"/>
    </source>
</evidence>
<feature type="signal peptide" evidence="3">
    <location>
        <begin position="1"/>
        <end position="15"/>
    </location>
</feature>
<dbReference type="InterPro" id="IPR001314">
    <property type="entry name" value="Peptidase_S1A"/>
</dbReference>
<dbReference type="Gene3D" id="2.40.10.10">
    <property type="entry name" value="Trypsin-like serine proteases"/>
    <property type="match status" value="1"/>
</dbReference>
<proteinExistence type="predicted"/>
<dbReference type="SUPFAM" id="SSF50494">
    <property type="entry name" value="Trypsin-like serine proteases"/>
    <property type="match status" value="1"/>
</dbReference>
<feature type="chain" id="PRO_5012677718" description="Peptidase S1 domain-containing protein" evidence="3">
    <location>
        <begin position="16"/>
        <end position="466"/>
    </location>
</feature>
<dbReference type="InterPro" id="IPR001254">
    <property type="entry name" value="Trypsin_dom"/>
</dbReference>
<dbReference type="EMBL" id="FN653397">
    <property type="protein sequence ID" value="CBY14992.1"/>
    <property type="molecule type" value="Genomic_DNA"/>
</dbReference>
<reference evidence="5" key="1">
    <citation type="journal article" date="2010" name="Science">
        <title>Plasticity of animal genome architecture unmasked by rapid evolution of a pelagic tunicate.</title>
        <authorList>
            <person name="Denoeud F."/>
            <person name="Henriet S."/>
            <person name="Mungpakdee S."/>
            <person name="Aury J.M."/>
            <person name="Da Silva C."/>
            <person name="Brinkmann H."/>
            <person name="Mikhaleva J."/>
            <person name="Olsen L.C."/>
            <person name="Jubin C."/>
            <person name="Canestro C."/>
            <person name="Bouquet J.M."/>
            <person name="Danks G."/>
            <person name="Poulain J."/>
            <person name="Campsteijn C."/>
            <person name="Adamski M."/>
            <person name="Cross I."/>
            <person name="Yadetie F."/>
            <person name="Muffato M."/>
            <person name="Louis A."/>
            <person name="Butcher S."/>
            <person name="Tsagkogeorga G."/>
            <person name="Konrad A."/>
            <person name="Singh S."/>
            <person name="Jensen M.F."/>
            <person name="Cong E.H."/>
            <person name="Eikeseth-Otteraa H."/>
            <person name="Noel B."/>
            <person name="Anthouard V."/>
            <person name="Porcel B.M."/>
            <person name="Kachouri-Lafond R."/>
            <person name="Nishino A."/>
            <person name="Ugolini M."/>
            <person name="Chourrout P."/>
            <person name="Nishida H."/>
            <person name="Aasland R."/>
            <person name="Huzurbazar S."/>
            <person name="Westhof E."/>
            <person name="Delsuc F."/>
            <person name="Lehrach H."/>
            <person name="Reinhardt R."/>
            <person name="Weissenbach J."/>
            <person name="Roy S.W."/>
            <person name="Artiguenave F."/>
            <person name="Postlethwait J.H."/>
            <person name="Manak J.R."/>
            <person name="Thompson E.M."/>
            <person name="Jaillon O."/>
            <person name="Du Pasquier L."/>
            <person name="Boudinot P."/>
            <person name="Liberles D.A."/>
            <person name="Volff J.N."/>
            <person name="Philippe H."/>
            <person name="Lenhard B."/>
            <person name="Roest Crollius H."/>
            <person name="Wincker P."/>
            <person name="Chourrout D."/>
        </authorList>
    </citation>
    <scope>NUCLEOTIDE SEQUENCE [LARGE SCALE GENOMIC DNA]</scope>
</reference>
<organism evidence="5">
    <name type="scientific">Oikopleura dioica</name>
    <name type="common">Tunicate</name>
    <dbReference type="NCBI Taxonomy" id="34765"/>
    <lineage>
        <taxon>Eukaryota</taxon>
        <taxon>Metazoa</taxon>
        <taxon>Chordata</taxon>
        <taxon>Tunicata</taxon>
        <taxon>Appendicularia</taxon>
        <taxon>Copelata</taxon>
        <taxon>Oikopleuridae</taxon>
        <taxon>Oikopleura</taxon>
    </lineage>
</organism>
<gene>
    <name evidence="5" type="ORF">GSOID_T00010094001</name>
</gene>
<dbReference type="PRINTS" id="PR00722">
    <property type="entry name" value="CHYMOTRYPSIN"/>
</dbReference>
<feature type="compositionally biased region" description="Polar residues" evidence="2">
    <location>
        <begin position="365"/>
        <end position="395"/>
    </location>
</feature>
<keyword evidence="1" id="KW-1015">Disulfide bond</keyword>
<feature type="compositionally biased region" description="Polar residues" evidence="2">
    <location>
        <begin position="411"/>
        <end position="425"/>
    </location>
</feature>
<evidence type="ECO:0000313" key="6">
    <source>
        <dbReference type="Proteomes" id="UP000001307"/>
    </source>
</evidence>
<sequence length="466" mass="51915">MRILNLLLLFLTAEAKRQKRGRLKGGTKVNSASKYPSYVSILGYGRSHFCGGTILDEYTILSAAHCAPKIEKDKILYGTNKRGDKNDKNQDRFKIGIKSQNAIGSELPNHLWEKDVIVIKLKEPMKLGPTAKKVELGTYNEFIQHVLLAKKKCTVIGNGRTDVHRKYSDTLKEGKTQLAVHTSYDWHQCGPFKADATNCMLFLNTDNALIAQGDSGGPIFCDVNGRMKQFGVASWSMTDKKSKDVHDSSFAYATTFTPEIHRHLKKWNPNNHVPADFRGMDDVMQRYKTNPGSIKPAPGGGGSSRQSGTSKNYGTSQNYGSSQQSRSQQRFGSSQQTGRYQQTAKNHHAQQKPKRRCSYCPKKYGSSSNYGNTQQRSSFGNHQGGSRSYQPQQAHKTQYSGSSSKGYGTSRNYGSSQQSRPSNKWGSSHQTGSSQGQSSFSSNNKYNQQQNKYQQQRGGYQNKAFG</sequence>